<keyword evidence="1" id="KW-0540">Nuclease</keyword>
<dbReference type="GO" id="GO:0003677">
    <property type="term" value="F:DNA binding"/>
    <property type="evidence" value="ECO:0007669"/>
    <property type="project" value="UniProtKB-KW"/>
</dbReference>
<dbReference type="SMART" id="SM00475">
    <property type="entry name" value="53EXOc"/>
    <property type="match status" value="1"/>
</dbReference>
<dbReference type="Pfam" id="PF01367">
    <property type="entry name" value="5_3_exonuc"/>
    <property type="match status" value="1"/>
</dbReference>
<dbReference type="InterPro" id="IPR020046">
    <property type="entry name" value="5-3_exonucl_a-hlix_arch_N"/>
</dbReference>
<organism evidence="5 6">
    <name type="scientific">Marinimicrobium koreense</name>
    <dbReference type="NCBI Taxonomy" id="306545"/>
    <lineage>
        <taxon>Bacteria</taxon>
        <taxon>Pseudomonadati</taxon>
        <taxon>Pseudomonadota</taxon>
        <taxon>Gammaproteobacteria</taxon>
        <taxon>Cellvibrionales</taxon>
        <taxon>Cellvibrionaceae</taxon>
        <taxon>Marinimicrobium</taxon>
    </lineage>
</organism>
<dbReference type="EMBL" id="RJUK01000001">
    <property type="protein sequence ID" value="ROQ20637.1"/>
    <property type="molecule type" value="Genomic_DNA"/>
</dbReference>
<dbReference type="AlphaFoldDB" id="A0A3N1P071"/>
<dbReference type="InterPro" id="IPR036279">
    <property type="entry name" value="5-3_exonuclease_C_sf"/>
</dbReference>
<dbReference type="CDD" id="cd09859">
    <property type="entry name" value="PIN_53EXO"/>
    <property type="match status" value="1"/>
</dbReference>
<dbReference type="Proteomes" id="UP000273643">
    <property type="component" value="Unassembled WGS sequence"/>
</dbReference>
<dbReference type="Pfam" id="PF02739">
    <property type="entry name" value="5_3_exonuc_N"/>
    <property type="match status" value="1"/>
</dbReference>
<evidence type="ECO:0000313" key="5">
    <source>
        <dbReference type="EMBL" id="ROQ20637.1"/>
    </source>
</evidence>
<name>A0A3N1P071_9GAMM</name>
<dbReference type="RefSeq" id="WP_123637752.1">
    <property type="nucleotide sequence ID" value="NZ_RJUK01000001.1"/>
</dbReference>
<dbReference type="FunFam" id="1.10.150.20:FF:000003">
    <property type="entry name" value="DNA polymerase I"/>
    <property type="match status" value="1"/>
</dbReference>
<dbReference type="GO" id="GO:0008409">
    <property type="term" value="F:5'-3' exonuclease activity"/>
    <property type="evidence" value="ECO:0007669"/>
    <property type="project" value="InterPro"/>
</dbReference>
<evidence type="ECO:0000256" key="2">
    <source>
        <dbReference type="ARBA" id="ARBA00022801"/>
    </source>
</evidence>
<dbReference type="InterPro" id="IPR008918">
    <property type="entry name" value="HhH2"/>
</dbReference>
<dbReference type="SUPFAM" id="SSF88723">
    <property type="entry name" value="PIN domain-like"/>
    <property type="match status" value="1"/>
</dbReference>
<feature type="domain" description="5'-3' exonuclease" evidence="4">
    <location>
        <begin position="4"/>
        <end position="269"/>
    </location>
</feature>
<dbReference type="SUPFAM" id="SSF47807">
    <property type="entry name" value="5' to 3' exonuclease, C-terminal subdomain"/>
    <property type="match status" value="1"/>
</dbReference>
<dbReference type="GO" id="GO:0017108">
    <property type="term" value="F:5'-flap endonuclease activity"/>
    <property type="evidence" value="ECO:0007669"/>
    <property type="project" value="InterPro"/>
</dbReference>
<dbReference type="SMART" id="SM00279">
    <property type="entry name" value="HhH2"/>
    <property type="match status" value="1"/>
</dbReference>
<dbReference type="InterPro" id="IPR002421">
    <property type="entry name" value="5-3_exonuclease"/>
</dbReference>
<protein>
    <submittedName>
        <fullName evidence="5">5'-3' exonuclease</fullName>
    </submittedName>
</protein>
<comment type="caution">
    <text evidence="5">The sequence shown here is derived from an EMBL/GenBank/DDBJ whole genome shotgun (WGS) entry which is preliminary data.</text>
</comment>
<dbReference type="InterPro" id="IPR020045">
    <property type="entry name" value="DNA_polI_H3TH"/>
</dbReference>
<reference evidence="5 6" key="1">
    <citation type="submission" date="2018-11" db="EMBL/GenBank/DDBJ databases">
        <title>Genomic Encyclopedia of Type Strains, Phase IV (KMG-IV): sequencing the most valuable type-strain genomes for metagenomic binning, comparative biology and taxonomic classification.</title>
        <authorList>
            <person name="Goeker M."/>
        </authorList>
    </citation>
    <scope>NUCLEOTIDE SEQUENCE [LARGE SCALE GENOMIC DNA]</scope>
    <source>
        <strain evidence="5 6">DSM 16974</strain>
    </source>
</reference>
<gene>
    <name evidence="5" type="ORF">EDC38_1250</name>
</gene>
<accession>A0A3N1P071</accession>
<dbReference type="InterPro" id="IPR038969">
    <property type="entry name" value="FEN"/>
</dbReference>
<evidence type="ECO:0000259" key="4">
    <source>
        <dbReference type="SMART" id="SM00475"/>
    </source>
</evidence>
<keyword evidence="3" id="KW-0238">DNA-binding</keyword>
<keyword evidence="6" id="KW-1185">Reference proteome</keyword>
<dbReference type="GO" id="GO:0033567">
    <property type="term" value="P:DNA replication, Okazaki fragment processing"/>
    <property type="evidence" value="ECO:0007669"/>
    <property type="project" value="InterPro"/>
</dbReference>
<dbReference type="OrthoDB" id="9806424at2"/>
<keyword evidence="2" id="KW-0378">Hydrolase</keyword>
<dbReference type="Gene3D" id="3.40.50.1010">
    <property type="entry name" value="5'-nuclease"/>
    <property type="match status" value="1"/>
</dbReference>
<dbReference type="PANTHER" id="PTHR42646">
    <property type="entry name" value="FLAP ENDONUCLEASE XNI"/>
    <property type="match status" value="1"/>
</dbReference>
<sequence>MTPSPICLVDASIYIFRYYFSLPDNWSSREHGYGTGAVYGYSTFLMRLIEQTRPTHLAACYDESLGQCFRNELYPDYKASRAHPDEALAFQLAACRRFGEILGIASFASQTHEADDLIGSLARTMRQSPRPLAILTRDKDLGQLLCRPQDYLWDHAADQRSYASDVERKLGVRPDQLVDYLALVGDSIDDIPGVPGVGPKTASALLAHFGTLDELWANRELVATLPIRGARSLAAKLEANWEQVEISRQLAKIVDDLPLDVTLSDLTFGPVDWWAIEEFADEMGFGDGFLSRARRVLEDY</sequence>
<keyword evidence="5" id="KW-0269">Exonuclease</keyword>
<evidence type="ECO:0000256" key="1">
    <source>
        <dbReference type="ARBA" id="ARBA00022722"/>
    </source>
</evidence>
<dbReference type="CDD" id="cd09898">
    <property type="entry name" value="H3TH_53EXO"/>
    <property type="match status" value="1"/>
</dbReference>
<evidence type="ECO:0000256" key="3">
    <source>
        <dbReference type="ARBA" id="ARBA00023125"/>
    </source>
</evidence>
<dbReference type="Gene3D" id="1.10.150.20">
    <property type="entry name" value="5' to 3' exonuclease, C-terminal subdomain"/>
    <property type="match status" value="1"/>
</dbReference>
<dbReference type="PANTHER" id="PTHR42646:SF2">
    <property type="entry name" value="5'-3' EXONUCLEASE FAMILY PROTEIN"/>
    <property type="match status" value="1"/>
</dbReference>
<evidence type="ECO:0000313" key="6">
    <source>
        <dbReference type="Proteomes" id="UP000273643"/>
    </source>
</evidence>
<proteinExistence type="predicted"/>
<dbReference type="InterPro" id="IPR029060">
    <property type="entry name" value="PIN-like_dom_sf"/>
</dbReference>